<dbReference type="OrthoDB" id="9780430at2"/>
<sequence>MNGYTTFKQLHHHDDPLLIGNVWDAPSAAAYEQNGFKAIATSSAAIAHMLGYDDGEGMSFDELLFIVKRIASVTSIPFSVDIEGGYSRDHTTIIENIEKLHELGIVGINIEDTIVVNGKREFLATADFKGTIEIFKSQLRQKNIDIFLNARTDAFLMGIANPLPETITRMKAYEEAGADGIFVPCVTATADIQQLVNTTKLPLNVLCMPDLPDFKTLKDLGVKRISSGNALHDYQTKSLNSIIKQIRSDQSFSSLN</sequence>
<reference evidence="1" key="1">
    <citation type="submission" date="2012-02" db="EMBL/GenBank/DDBJ databases">
        <title>The complete genome of Solitalea canadensis DSM 3403.</title>
        <authorList>
            <consortium name="US DOE Joint Genome Institute (JGI-PGF)"/>
            <person name="Lucas S."/>
            <person name="Copeland A."/>
            <person name="Lapidus A."/>
            <person name="Glavina del Rio T."/>
            <person name="Dalin E."/>
            <person name="Tice H."/>
            <person name="Bruce D."/>
            <person name="Goodwin L."/>
            <person name="Pitluck S."/>
            <person name="Peters L."/>
            <person name="Ovchinnikova G."/>
            <person name="Lu M."/>
            <person name="Kyrpides N."/>
            <person name="Mavromatis K."/>
            <person name="Ivanova N."/>
            <person name="Brettin T."/>
            <person name="Detter J.C."/>
            <person name="Han C."/>
            <person name="Larimer F."/>
            <person name="Land M."/>
            <person name="Hauser L."/>
            <person name="Markowitz V."/>
            <person name="Cheng J.-F."/>
            <person name="Hugenholtz P."/>
            <person name="Woyke T."/>
            <person name="Wu D."/>
            <person name="Spring S."/>
            <person name="Schroeder M."/>
            <person name="Kopitz M."/>
            <person name="Brambilla E."/>
            <person name="Klenk H.-P."/>
            <person name="Eisen J.A."/>
        </authorList>
    </citation>
    <scope>NUCLEOTIDE SEQUENCE</scope>
    <source>
        <strain evidence="1">DSM 3403</strain>
    </source>
</reference>
<dbReference type="eggNOG" id="COG2513">
    <property type="taxonomic scope" value="Bacteria"/>
</dbReference>
<dbReference type="HOGENOM" id="CLU_027389_2_3_10"/>
<dbReference type="PANTHER" id="PTHR42905:SF16">
    <property type="entry name" value="CARBOXYPHOSPHONOENOLPYRUVATE PHOSPHONOMUTASE-LIKE PROTEIN (AFU_ORTHOLOGUE AFUA_5G07230)"/>
    <property type="match status" value="1"/>
</dbReference>
<dbReference type="SUPFAM" id="SSF51621">
    <property type="entry name" value="Phosphoenolpyruvate/pyruvate domain"/>
    <property type="match status" value="1"/>
</dbReference>
<keyword evidence="2" id="KW-1185">Reference proteome</keyword>
<dbReference type="Gene3D" id="3.20.20.60">
    <property type="entry name" value="Phosphoenolpyruvate-binding domains"/>
    <property type="match status" value="1"/>
</dbReference>
<dbReference type="RefSeq" id="WP_014678607.1">
    <property type="nucleotide sequence ID" value="NC_017770.1"/>
</dbReference>
<dbReference type="KEGG" id="scn:Solca_0234"/>
<dbReference type="STRING" id="929556.Solca_0234"/>
<name>H8KNW8_SOLCM</name>
<gene>
    <name evidence="1" type="ordered locus">Solca_0234</name>
</gene>
<dbReference type="InterPro" id="IPR040442">
    <property type="entry name" value="Pyrv_kinase-like_dom_sf"/>
</dbReference>
<dbReference type="EMBL" id="CP003349">
    <property type="protein sequence ID" value="AFD05379.1"/>
    <property type="molecule type" value="Genomic_DNA"/>
</dbReference>
<accession>H8KNW8</accession>
<dbReference type="AlphaFoldDB" id="H8KNW8"/>
<evidence type="ECO:0000313" key="2">
    <source>
        <dbReference type="Proteomes" id="UP000007590"/>
    </source>
</evidence>
<dbReference type="InterPro" id="IPR015813">
    <property type="entry name" value="Pyrv/PenolPyrv_kinase-like_dom"/>
</dbReference>
<dbReference type="InterPro" id="IPR039556">
    <property type="entry name" value="ICL/PEPM"/>
</dbReference>
<evidence type="ECO:0000313" key="1">
    <source>
        <dbReference type="EMBL" id="AFD05379.1"/>
    </source>
</evidence>
<organism evidence="1 2">
    <name type="scientific">Solitalea canadensis (strain ATCC 29591 / DSM 3403 / JCM 21819 / LMG 8368 / NBRC 15130 / NCIMB 12057 / USAM 9D)</name>
    <name type="common">Flexibacter canadensis</name>
    <dbReference type="NCBI Taxonomy" id="929556"/>
    <lineage>
        <taxon>Bacteria</taxon>
        <taxon>Pseudomonadati</taxon>
        <taxon>Bacteroidota</taxon>
        <taxon>Sphingobacteriia</taxon>
        <taxon>Sphingobacteriales</taxon>
        <taxon>Sphingobacteriaceae</taxon>
        <taxon>Solitalea</taxon>
    </lineage>
</organism>
<dbReference type="CDD" id="cd00377">
    <property type="entry name" value="ICL_PEPM"/>
    <property type="match status" value="1"/>
</dbReference>
<proteinExistence type="predicted"/>
<protein>
    <submittedName>
        <fullName evidence="1">PEP phosphonomutase-like enzyme</fullName>
    </submittedName>
</protein>
<dbReference type="Proteomes" id="UP000007590">
    <property type="component" value="Chromosome"/>
</dbReference>
<dbReference type="Pfam" id="PF13714">
    <property type="entry name" value="PEP_mutase"/>
    <property type="match status" value="1"/>
</dbReference>
<dbReference type="GO" id="GO:0003824">
    <property type="term" value="F:catalytic activity"/>
    <property type="evidence" value="ECO:0007669"/>
    <property type="project" value="InterPro"/>
</dbReference>
<dbReference type="PANTHER" id="PTHR42905">
    <property type="entry name" value="PHOSPHOENOLPYRUVATE CARBOXYLASE"/>
    <property type="match status" value="1"/>
</dbReference>